<protein>
    <submittedName>
        <fullName evidence="2">Uncharacterized protein</fullName>
    </submittedName>
</protein>
<name>A0A1D1VRA3_RAMVA</name>
<gene>
    <name evidence="2" type="primary">RvY_12849-1</name>
    <name evidence="2" type="synonym">RvY_12849.1</name>
    <name evidence="2" type="ORF">RvY_12849</name>
</gene>
<dbReference type="Proteomes" id="UP000186922">
    <property type="component" value="Unassembled WGS sequence"/>
</dbReference>
<feature type="compositionally biased region" description="Polar residues" evidence="1">
    <location>
        <begin position="172"/>
        <end position="182"/>
    </location>
</feature>
<proteinExistence type="predicted"/>
<feature type="compositionally biased region" description="Basic residues" evidence="1">
    <location>
        <begin position="259"/>
        <end position="273"/>
    </location>
</feature>
<evidence type="ECO:0000256" key="1">
    <source>
        <dbReference type="SAM" id="MobiDB-lite"/>
    </source>
</evidence>
<feature type="compositionally biased region" description="Polar residues" evidence="1">
    <location>
        <begin position="303"/>
        <end position="319"/>
    </location>
</feature>
<dbReference type="AlphaFoldDB" id="A0A1D1VRA3"/>
<feature type="compositionally biased region" description="Basic and acidic residues" evidence="1">
    <location>
        <begin position="380"/>
        <end position="396"/>
    </location>
</feature>
<evidence type="ECO:0000313" key="2">
    <source>
        <dbReference type="EMBL" id="GAV02258.1"/>
    </source>
</evidence>
<feature type="compositionally biased region" description="Basic and acidic residues" evidence="1">
    <location>
        <begin position="128"/>
        <end position="143"/>
    </location>
</feature>
<feature type="compositionally biased region" description="Basic and acidic residues" evidence="1">
    <location>
        <begin position="159"/>
        <end position="171"/>
    </location>
</feature>
<feature type="compositionally biased region" description="Low complexity" evidence="1">
    <location>
        <begin position="558"/>
        <end position="571"/>
    </location>
</feature>
<feature type="compositionally biased region" description="Acidic residues" evidence="1">
    <location>
        <begin position="9"/>
        <end position="27"/>
    </location>
</feature>
<dbReference type="EMBL" id="BDGG01000008">
    <property type="protein sequence ID" value="GAV02258.1"/>
    <property type="molecule type" value="Genomic_DNA"/>
</dbReference>
<feature type="compositionally biased region" description="Basic and acidic residues" evidence="1">
    <location>
        <begin position="575"/>
        <end position="590"/>
    </location>
</feature>
<feature type="compositionally biased region" description="Low complexity" evidence="1">
    <location>
        <begin position="144"/>
        <end position="158"/>
    </location>
</feature>
<feature type="region of interest" description="Disordered" evidence="1">
    <location>
        <begin position="549"/>
        <end position="590"/>
    </location>
</feature>
<organism evidence="2 3">
    <name type="scientific">Ramazzottius varieornatus</name>
    <name type="common">Water bear</name>
    <name type="synonym">Tardigrade</name>
    <dbReference type="NCBI Taxonomy" id="947166"/>
    <lineage>
        <taxon>Eukaryota</taxon>
        <taxon>Metazoa</taxon>
        <taxon>Ecdysozoa</taxon>
        <taxon>Tardigrada</taxon>
        <taxon>Eutardigrada</taxon>
        <taxon>Parachela</taxon>
        <taxon>Hypsibioidea</taxon>
        <taxon>Ramazzottiidae</taxon>
        <taxon>Ramazzottius</taxon>
    </lineage>
</organism>
<dbReference type="OrthoDB" id="10690059at2759"/>
<feature type="compositionally biased region" description="Low complexity" evidence="1">
    <location>
        <begin position="426"/>
        <end position="436"/>
    </location>
</feature>
<reference evidence="2 3" key="1">
    <citation type="journal article" date="2016" name="Nat. Commun.">
        <title>Extremotolerant tardigrade genome and improved radiotolerance of human cultured cells by tardigrade-unique protein.</title>
        <authorList>
            <person name="Hashimoto T."/>
            <person name="Horikawa D.D."/>
            <person name="Saito Y."/>
            <person name="Kuwahara H."/>
            <person name="Kozuka-Hata H."/>
            <person name="Shin-I T."/>
            <person name="Minakuchi Y."/>
            <person name="Ohishi K."/>
            <person name="Motoyama A."/>
            <person name="Aizu T."/>
            <person name="Enomoto A."/>
            <person name="Kondo K."/>
            <person name="Tanaka S."/>
            <person name="Hara Y."/>
            <person name="Koshikawa S."/>
            <person name="Sagara H."/>
            <person name="Miura T."/>
            <person name="Yokobori S."/>
            <person name="Miyagawa K."/>
            <person name="Suzuki Y."/>
            <person name="Kubo T."/>
            <person name="Oyama M."/>
            <person name="Kohara Y."/>
            <person name="Fujiyama A."/>
            <person name="Arakawa K."/>
            <person name="Katayama T."/>
            <person name="Toyoda A."/>
            <person name="Kunieda T."/>
        </authorList>
    </citation>
    <scope>NUCLEOTIDE SEQUENCE [LARGE SCALE GENOMIC DNA]</scope>
    <source>
        <strain evidence="2 3">YOKOZUNA-1</strain>
    </source>
</reference>
<feature type="region of interest" description="Disordered" evidence="1">
    <location>
        <begin position="1"/>
        <end position="47"/>
    </location>
</feature>
<feature type="region of interest" description="Disordered" evidence="1">
    <location>
        <begin position="123"/>
        <end position="440"/>
    </location>
</feature>
<evidence type="ECO:0000313" key="3">
    <source>
        <dbReference type="Proteomes" id="UP000186922"/>
    </source>
</evidence>
<feature type="compositionally biased region" description="Basic and acidic residues" evidence="1">
    <location>
        <begin position="326"/>
        <end position="359"/>
    </location>
</feature>
<comment type="caution">
    <text evidence="2">The sequence shown here is derived from an EMBL/GenBank/DDBJ whole genome shotgun (WGS) entry which is preliminary data.</text>
</comment>
<feature type="compositionally biased region" description="Basic and acidic residues" evidence="1">
    <location>
        <begin position="32"/>
        <end position="41"/>
    </location>
</feature>
<sequence length="657" mass="72407">MSGSINNDDIQDVPSDYEEDFEGDNDPQDAVVEDRDPKPYVDDVDEFFGPTRAKSVTTSKKADVDAGNIASPKYFVPGEPGQSCVEPLTSAGSVSLPDSNLAAKKFPSPVPIRHGELDASGTMFKIPTVDHEAADHLGNEGDSRSSTPSWPLPSLSSRPGERTVEHKEPSRRATSVQPPSTTNNGAADGHDNDDDFPPEVVLRSENPVRTRTLSPDLEPSSDKNGSKSPSVRVLIRKAKLIPAGERLTIAPGTNEWQPVKRKPPVPRLGRRRTGSGTPGERSTAEVSQTASRNIGDGSRPSRLFSTGIPQSKSRPSSTSAKEDDDDRSRRDRSNQEERYQLARKKAVDRLKQWKDKKAAADIANQEGTHKPGFDSTYTLRQEDDIREEPPKLDIRQRQRSVKVPRFSRSNKLSAVENPKRAKSSSKSRPSTSGLSRARGTSAGIPLGASVLSQYNQPLPDLLQKRLVDFTVNDSKHSPKTSYWLFQEAFPELFWLPDSVQREELGSLLVGSAFDRRKEKMDLFDRMLYSTPAPTPPNILRVQYDDKIRQNSRGNSPISCTRPSSTTTAARSNSQLEHRSSKENHSDGLDQVRREEAAVKNQALVKAAEVGDFSPAGLQKVIDDFYGFFCNKTKIPSTLSAERVGLILADVYDELVAI</sequence>
<keyword evidence="3" id="KW-1185">Reference proteome</keyword>
<accession>A0A1D1VRA3</accession>